<evidence type="ECO:0000313" key="8">
    <source>
        <dbReference type="Proteomes" id="UP000006882"/>
    </source>
</evidence>
<keyword evidence="3" id="KW-0436">Ligase</keyword>
<evidence type="ECO:0000256" key="4">
    <source>
        <dbReference type="ARBA" id="ARBA00022741"/>
    </source>
</evidence>
<dbReference type="Gene3D" id="3.40.50.12780">
    <property type="entry name" value="N-terminal domain of ligase-like"/>
    <property type="match status" value="1"/>
</dbReference>
<organism evidence="7 8">
    <name type="scientific">Prunus persica</name>
    <name type="common">Peach</name>
    <name type="synonym">Amygdalus persica</name>
    <dbReference type="NCBI Taxonomy" id="3760"/>
    <lineage>
        <taxon>Eukaryota</taxon>
        <taxon>Viridiplantae</taxon>
        <taxon>Streptophyta</taxon>
        <taxon>Embryophyta</taxon>
        <taxon>Tracheophyta</taxon>
        <taxon>Spermatophyta</taxon>
        <taxon>Magnoliopsida</taxon>
        <taxon>eudicotyledons</taxon>
        <taxon>Gunneridae</taxon>
        <taxon>Pentapetalae</taxon>
        <taxon>rosids</taxon>
        <taxon>fabids</taxon>
        <taxon>Rosales</taxon>
        <taxon>Rosaceae</taxon>
        <taxon>Amygdaloideae</taxon>
        <taxon>Amygdaleae</taxon>
        <taxon>Prunus</taxon>
    </lineage>
</organism>
<evidence type="ECO:0000256" key="5">
    <source>
        <dbReference type="ARBA" id="ARBA00022840"/>
    </source>
</evidence>
<dbReference type="InterPro" id="IPR000873">
    <property type="entry name" value="AMP-dep_synth/lig_dom"/>
</dbReference>
<dbReference type="Gramene" id="ONH97241">
    <property type="protein sequence ID" value="ONH97241"/>
    <property type="gene ID" value="PRUPE_7G179200"/>
</dbReference>
<keyword evidence="8" id="KW-1185">Reference proteome</keyword>
<keyword evidence="5" id="KW-0067">ATP-binding</keyword>
<evidence type="ECO:0000256" key="3">
    <source>
        <dbReference type="ARBA" id="ARBA00022598"/>
    </source>
</evidence>
<dbReference type="STRING" id="3760.A0A251ND38"/>
<comment type="subcellular location">
    <subcellularLocation>
        <location evidence="1">Cytoplasm</location>
        <location evidence="1">Cytosol</location>
    </subcellularLocation>
</comment>
<comment type="similarity">
    <text evidence="2">Belongs to the ATP-dependent AMP-binding enzyme family.</text>
</comment>
<accession>A0A251ND38</accession>
<dbReference type="Proteomes" id="UP000006882">
    <property type="component" value="Chromosome G7"/>
</dbReference>
<dbReference type="Pfam" id="PF00501">
    <property type="entry name" value="AMP-binding"/>
    <property type="match status" value="1"/>
</dbReference>
<dbReference type="GO" id="GO:0016874">
    <property type="term" value="F:ligase activity"/>
    <property type="evidence" value="ECO:0007669"/>
    <property type="project" value="UniProtKB-KW"/>
</dbReference>
<dbReference type="eggNOG" id="KOG1176">
    <property type="taxonomic scope" value="Eukaryota"/>
</dbReference>
<dbReference type="PANTHER" id="PTHR43859">
    <property type="entry name" value="ACYL-ACTIVATING ENZYME"/>
    <property type="match status" value="1"/>
</dbReference>
<name>A0A251ND38_PRUPE</name>
<evidence type="ECO:0000256" key="2">
    <source>
        <dbReference type="ARBA" id="ARBA00006432"/>
    </source>
</evidence>
<gene>
    <name evidence="7" type="ORF">PRUPE_7G179200</name>
</gene>
<evidence type="ECO:0000256" key="1">
    <source>
        <dbReference type="ARBA" id="ARBA00004514"/>
    </source>
</evidence>
<protein>
    <recommendedName>
        <fullName evidence="6">AMP-dependent synthetase/ligase domain-containing protein</fullName>
    </recommendedName>
</protein>
<dbReference type="EMBL" id="CM007657">
    <property type="protein sequence ID" value="ONH97241.1"/>
    <property type="molecule type" value="Genomic_DNA"/>
</dbReference>
<proteinExistence type="inferred from homology"/>
<dbReference type="AlphaFoldDB" id="A0A251ND38"/>
<reference evidence="7 8" key="1">
    <citation type="journal article" date="2013" name="Nat. Genet.">
        <title>The high-quality draft genome of peach (Prunus persica) identifies unique patterns of genetic diversity, domestication and genome evolution.</title>
        <authorList>
            <consortium name="International Peach Genome Initiative"/>
            <person name="Verde I."/>
            <person name="Abbott A.G."/>
            <person name="Scalabrin S."/>
            <person name="Jung S."/>
            <person name="Shu S."/>
            <person name="Marroni F."/>
            <person name="Zhebentyayeva T."/>
            <person name="Dettori M.T."/>
            <person name="Grimwood J."/>
            <person name="Cattonaro F."/>
            <person name="Zuccolo A."/>
            <person name="Rossini L."/>
            <person name="Jenkins J."/>
            <person name="Vendramin E."/>
            <person name="Meisel L.A."/>
            <person name="Decroocq V."/>
            <person name="Sosinski B."/>
            <person name="Prochnik S."/>
            <person name="Mitros T."/>
            <person name="Policriti A."/>
            <person name="Cipriani G."/>
            <person name="Dondini L."/>
            <person name="Ficklin S."/>
            <person name="Goodstein D.M."/>
            <person name="Xuan P."/>
            <person name="Del Fabbro C."/>
            <person name="Aramini V."/>
            <person name="Copetti D."/>
            <person name="Gonzalez S."/>
            <person name="Horner D.S."/>
            <person name="Falchi R."/>
            <person name="Lucas S."/>
            <person name="Mica E."/>
            <person name="Maldonado J."/>
            <person name="Lazzari B."/>
            <person name="Bielenberg D."/>
            <person name="Pirona R."/>
            <person name="Miculan M."/>
            <person name="Barakat A."/>
            <person name="Testolin R."/>
            <person name="Stella A."/>
            <person name="Tartarini S."/>
            <person name="Tonutti P."/>
            <person name="Arus P."/>
            <person name="Orellana A."/>
            <person name="Wells C."/>
            <person name="Main D."/>
            <person name="Vizzotto G."/>
            <person name="Silva H."/>
            <person name="Salamini F."/>
            <person name="Schmutz J."/>
            <person name="Morgante M."/>
            <person name="Rokhsar D.S."/>
        </authorList>
    </citation>
    <scope>NUCLEOTIDE SEQUENCE [LARGE SCALE GENOMIC DNA]</scope>
    <source>
        <strain evidence="8">cv. Nemared</strain>
    </source>
</reference>
<evidence type="ECO:0000259" key="6">
    <source>
        <dbReference type="Pfam" id="PF00501"/>
    </source>
</evidence>
<keyword evidence="4" id="KW-0547">Nucleotide-binding</keyword>
<feature type="domain" description="AMP-dependent synthetase/ligase" evidence="6">
    <location>
        <begin position="44"/>
        <end position="380"/>
    </location>
</feature>
<dbReference type="PANTHER" id="PTHR43859:SF5">
    <property type="entry name" value="ISOVALERATE--COA LIGASE AAE2"/>
    <property type="match status" value="1"/>
</dbReference>
<evidence type="ECO:0000313" key="7">
    <source>
        <dbReference type="EMBL" id="ONH97241.1"/>
    </source>
</evidence>
<dbReference type="GO" id="GO:0005524">
    <property type="term" value="F:ATP binding"/>
    <property type="evidence" value="ECO:0007669"/>
    <property type="project" value="UniProtKB-KW"/>
</dbReference>
<dbReference type="InterPro" id="IPR042099">
    <property type="entry name" value="ANL_N_sf"/>
</dbReference>
<sequence>MAIEHQLSAEAGSKFNQLCALRSNDIADEACSHVRAFPLLNQAATLAPNVPATHELHFAVPMTGAVLWTLNARLDSAMLSVLLLSHSEARIVFVDYQLLEIAQGTLDLLTQKTDTKPPILVLIAVSEGSSDTSPTICTSNTYEYGSLLETGDGGFEIRRPRSEWDPISVNYTSGTTPRPKGYRGAYLNALSTVLLHGIGSMPVYLWTVSMFHCNGWCLTWGVAAQGGTNICLRKVNPKHIFDNIVQYNVTHMGGAPTVLNMIVNSPVSDWRPLPRKVEIMTGGSPPMPQIVFRMEELGFGVNQLYGLTESYGPGTYCSLKPEWDSLPSIEGSKLKARQGVQHLGLEEVDIKDPVTMESVTPDGNTVGEIMLRGNTVMSGWLGSGDLAVKHPDNYIDRSEGPVERYNHIRGREHKYS</sequence>
<dbReference type="GO" id="GO:0005829">
    <property type="term" value="C:cytosol"/>
    <property type="evidence" value="ECO:0007669"/>
    <property type="project" value="UniProtKB-SubCell"/>
</dbReference>
<dbReference type="SUPFAM" id="SSF56801">
    <property type="entry name" value="Acetyl-CoA synthetase-like"/>
    <property type="match status" value="1"/>
</dbReference>